<dbReference type="RefSeq" id="WP_187744950.1">
    <property type="nucleotide sequence ID" value="NZ_CP060826.1"/>
</dbReference>
<dbReference type="Pfam" id="PF17227">
    <property type="entry name" value="DUF5302"/>
    <property type="match status" value="1"/>
</dbReference>
<reference evidence="2 3" key="1">
    <citation type="submission" date="2020-08" db="EMBL/GenBank/DDBJ databases">
        <title>A novel species.</title>
        <authorList>
            <person name="Gao J."/>
        </authorList>
    </citation>
    <scope>NUCLEOTIDE SEQUENCE [LARGE SCALE GENOMIC DNA]</scope>
    <source>
        <strain evidence="2 3">CRPJ-33</strain>
        <plasmid evidence="2 3">unnamed2</plasmid>
    </source>
</reference>
<sequence>MADTPPAHHAEEDAAKRRFREALAKKTRNSQARAAQEEGRLKVKNASGAADQKRFFRRKTG</sequence>
<evidence type="ECO:0000313" key="3">
    <source>
        <dbReference type="Proteomes" id="UP000516230"/>
    </source>
</evidence>
<geneLocation type="plasmid" evidence="2 3">
    <name>unnamed2</name>
</geneLocation>
<dbReference type="EMBL" id="CP060826">
    <property type="protein sequence ID" value="QNP67907.1"/>
    <property type="molecule type" value="Genomic_DNA"/>
</dbReference>
<evidence type="ECO:0000313" key="2">
    <source>
        <dbReference type="EMBL" id="QNP67907.1"/>
    </source>
</evidence>
<proteinExistence type="predicted"/>
<dbReference type="KEGG" id="sgj:IAG43_33745"/>
<name>A0A7H0I541_9ACTN</name>
<dbReference type="Proteomes" id="UP000516230">
    <property type="component" value="Plasmid unnamed2"/>
</dbReference>
<evidence type="ECO:0000256" key="1">
    <source>
        <dbReference type="SAM" id="MobiDB-lite"/>
    </source>
</evidence>
<gene>
    <name evidence="2" type="ORF">IAG43_33745</name>
</gene>
<organism evidence="2 3">
    <name type="scientific">Streptomyces genisteinicus</name>
    <dbReference type="NCBI Taxonomy" id="2768068"/>
    <lineage>
        <taxon>Bacteria</taxon>
        <taxon>Bacillati</taxon>
        <taxon>Actinomycetota</taxon>
        <taxon>Actinomycetes</taxon>
        <taxon>Kitasatosporales</taxon>
        <taxon>Streptomycetaceae</taxon>
        <taxon>Streptomyces</taxon>
    </lineage>
</organism>
<keyword evidence="2" id="KW-0614">Plasmid</keyword>
<dbReference type="InterPro" id="IPR035172">
    <property type="entry name" value="DUF5302"/>
</dbReference>
<accession>A0A7H0I541</accession>
<feature type="region of interest" description="Disordered" evidence="1">
    <location>
        <begin position="24"/>
        <end position="61"/>
    </location>
</feature>
<keyword evidence="3" id="KW-1185">Reference proteome</keyword>
<protein>
    <submittedName>
        <fullName evidence="2">DUF5302 domain-containing protein</fullName>
    </submittedName>
</protein>
<dbReference type="AlphaFoldDB" id="A0A7H0I541"/>